<keyword evidence="3" id="KW-1185">Reference proteome</keyword>
<dbReference type="EMBL" id="FNAG01000013">
    <property type="protein sequence ID" value="SDE00836.1"/>
    <property type="molecule type" value="Genomic_DNA"/>
</dbReference>
<evidence type="ECO:0000256" key="1">
    <source>
        <dbReference type="SAM" id="SignalP"/>
    </source>
</evidence>
<evidence type="ECO:0000313" key="2">
    <source>
        <dbReference type="EMBL" id="SDE00836.1"/>
    </source>
</evidence>
<organism evidence="2 3">
    <name type="scientific">Aquimonas voraii</name>
    <dbReference type="NCBI Taxonomy" id="265719"/>
    <lineage>
        <taxon>Bacteria</taxon>
        <taxon>Pseudomonadati</taxon>
        <taxon>Pseudomonadota</taxon>
        <taxon>Gammaproteobacteria</taxon>
        <taxon>Lysobacterales</taxon>
        <taxon>Lysobacteraceae</taxon>
        <taxon>Aquimonas</taxon>
    </lineage>
</organism>
<dbReference type="OrthoDB" id="5738094at2"/>
<name>A0A1G6ZGK0_9GAMM</name>
<gene>
    <name evidence="2" type="ORF">SAMN04488509_11377</name>
</gene>
<dbReference type="PROSITE" id="PS51257">
    <property type="entry name" value="PROKAR_LIPOPROTEIN"/>
    <property type="match status" value="1"/>
</dbReference>
<evidence type="ECO:0008006" key="4">
    <source>
        <dbReference type="Google" id="ProtNLM"/>
    </source>
</evidence>
<protein>
    <recommendedName>
        <fullName evidence="4">DUF4440 domain-containing protein</fullName>
    </recommendedName>
</protein>
<dbReference type="RefSeq" id="WP_091244920.1">
    <property type="nucleotide sequence ID" value="NZ_FNAG01000013.1"/>
</dbReference>
<sequence>MHLKHILLLLLLPLLAACAASGGGKPAAVASDEEQLSTRPIERWEHLIAKRPDQAWEYLSPGYRSTRDRSAYVQTMSNRPVSWLRAEYQSHTCERPGEFCAVVIKVHFRVRSRQLGVGDLESYNFLTERWIKSGGTWYHVPEEVTG</sequence>
<accession>A0A1G6ZGK0</accession>
<feature type="chain" id="PRO_5011769690" description="DUF4440 domain-containing protein" evidence="1">
    <location>
        <begin position="20"/>
        <end position="146"/>
    </location>
</feature>
<proteinExistence type="predicted"/>
<reference evidence="2 3" key="1">
    <citation type="submission" date="2016-10" db="EMBL/GenBank/DDBJ databases">
        <authorList>
            <person name="de Groot N.N."/>
        </authorList>
    </citation>
    <scope>NUCLEOTIDE SEQUENCE [LARGE SCALE GENOMIC DNA]</scope>
    <source>
        <strain evidence="2 3">DSM 16957</strain>
    </source>
</reference>
<dbReference type="STRING" id="265719.SAMN04488509_11377"/>
<dbReference type="Proteomes" id="UP000199603">
    <property type="component" value="Unassembled WGS sequence"/>
</dbReference>
<feature type="signal peptide" evidence="1">
    <location>
        <begin position="1"/>
        <end position="19"/>
    </location>
</feature>
<dbReference type="AlphaFoldDB" id="A0A1G6ZGK0"/>
<keyword evidence="1" id="KW-0732">Signal</keyword>
<evidence type="ECO:0000313" key="3">
    <source>
        <dbReference type="Proteomes" id="UP000199603"/>
    </source>
</evidence>